<dbReference type="SUPFAM" id="SSF55961">
    <property type="entry name" value="Bet v1-like"/>
    <property type="match status" value="1"/>
</dbReference>
<accession>A0A839RKJ2</accession>
<reference evidence="1 2" key="1">
    <citation type="submission" date="2020-08" db="EMBL/GenBank/DDBJ databases">
        <title>Sequencing the genomes of 1000 actinobacteria strains.</title>
        <authorList>
            <person name="Klenk H.-P."/>
        </authorList>
    </citation>
    <scope>NUCLEOTIDE SEQUENCE [LARGE SCALE GENOMIC DNA]</scope>
    <source>
        <strain evidence="1 2">DSM 45258</strain>
    </source>
</reference>
<dbReference type="AlphaFoldDB" id="A0A839RKJ2"/>
<gene>
    <name evidence="1" type="ORF">FHU29_001414</name>
</gene>
<dbReference type="Gene3D" id="3.30.530.20">
    <property type="match status" value="1"/>
</dbReference>
<sequence>MMIDRSAIIDAPIEHVWSRVVSPDGINHEMRPWMTMSLPRGSESLTIDNVVLGEPLGRAWLKLFGVLPFDYDHLTIADLEAGRRFHEKSTMLSMKRWEHERTLSFVPGGRTKVHDRITFEPRIVLRPATRLLGRILRAFFGHRHRRLQQYFGQFVLQSTWRSRQIEAHKNARETAEN</sequence>
<organism evidence="1 2">
    <name type="scientific">Hoyosella altamirensis</name>
    <dbReference type="NCBI Taxonomy" id="616997"/>
    <lineage>
        <taxon>Bacteria</taxon>
        <taxon>Bacillati</taxon>
        <taxon>Actinomycetota</taxon>
        <taxon>Actinomycetes</taxon>
        <taxon>Mycobacteriales</taxon>
        <taxon>Hoyosellaceae</taxon>
        <taxon>Hoyosella</taxon>
    </lineage>
</organism>
<evidence type="ECO:0000313" key="2">
    <source>
        <dbReference type="Proteomes" id="UP000567922"/>
    </source>
</evidence>
<name>A0A839RKJ2_9ACTN</name>
<evidence type="ECO:0000313" key="1">
    <source>
        <dbReference type="EMBL" id="MBB3036980.1"/>
    </source>
</evidence>
<dbReference type="RefSeq" id="WP_232323066.1">
    <property type="nucleotide sequence ID" value="NZ_BDDI01000020.1"/>
</dbReference>
<dbReference type="InterPro" id="IPR023393">
    <property type="entry name" value="START-like_dom_sf"/>
</dbReference>
<dbReference type="Proteomes" id="UP000567922">
    <property type="component" value="Unassembled WGS sequence"/>
</dbReference>
<protein>
    <submittedName>
        <fullName evidence="1">Ligand-binding SRPBCC domain-containing protein</fullName>
    </submittedName>
</protein>
<proteinExistence type="predicted"/>
<dbReference type="EMBL" id="JACHWS010000001">
    <property type="protein sequence ID" value="MBB3036980.1"/>
    <property type="molecule type" value="Genomic_DNA"/>
</dbReference>
<comment type="caution">
    <text evidence="1">The sequence shown here is derived from an EMBL/GenBank/DDBJ whole genome shotgun (WGS) entry which is preliminary data.</text>
</comment>
<keyword evidence="2" id="KW-1185">Reference proteome</keyword>